<evidence type="ECO:0000313" key="2">
    <source>
        <dbReference type="EMBL" id="KAG9462968.1"/>
    </source>
</evidence>
<sequence>RNEISFLHQQIREKHLLSEQEKVLRQKMVNDCAKLANENNALQTQQLELTKKMEMQKALKEDNYIHSSTSIAQLLSVKNKEEQLIKQVQMQQEFFKKATEHFKDLMGQVKLTY</sequence>
<reference evidence="2" key="1">
    <citation type="thesis" date="2020" institute="ProQuest LLC" country="789 East Eisenhower Parkway, Ann Arbor, MI, USA">
        <title>Comparative Genomics and Chromosome Evolution.</title>
        <authorList>
            <person name="Mudd A.B."/>
        </authorList>
    </citation>
    <scope>NUCLEOTIDE SEQUENCE</scope>
    <source>
        <strain evidence="2">HN-11 Male</strain>
        <tissue evidence="2">Kidney and liver</tissue>
    </source>
</reference>
<evidence type="ECO:0000256" key="1">
    <source>
        <dbReference type="SAM" id="Coils"/>
    </source>
</evidence>
<protein>
    <submittedName>
        <fullName evidence="2">Uncharacterized protein</fullName>
    </submittedName>
</protein>
<comment type="caution">
    <text evidence="2">The sequence shown here is derived from an EMBL/GenBank/DDBJ whole genome shotgun (WGS) entry which is preliminary data.</text>
</comment>
<keyword evidence="3" id="KW-1185">Reference proteome</keyword>
<keyword evidence="1" id="KW-0175">Coiled coil</keyword>
<dbReference type="AlphaFoldDB" id="A0A8J6E9G0"/>
<feature type="coiled-coil region" evidence="1">
    <location>
        <begin position="25"/>
        <end position="52"/>
    </location>
</feature>
<gene>
    <name evidence="2" type="ORF">GDO78_022732</name>
</gene>
<dbReference type="EMBL" id="WNTK01008660">
    <property type="protein sequence ID" value="KAG9462968.1"/>
    <property type="molecule type" value="Genomic_DNA"/>
</dbReference>
<proteinExistence type="predicted"/>
<accession>A0A8J6E9G0</accession>
<feature type="non-terminal residue" evidence="2">
    <location>
        <position position="113"/>
    </location>
</feature>
<dbReference type="OrthoDB" id="2130396at2759"/>
<evidence type="ECO:0000313" key="3">
    <source>
        <dbReference type="Proteomes" id="UP000770717"/>
    </source>
</evidence>
<dbReference type="Proteomes" id="UP000770717">
    <property type="component" value="Unassembled WGS sequence"/>
</dbReference>
<name>A0A8J6E9G0_ELECQ</name>
<organism evidence="2 3">
    <name type="scientific">Eleutherodactylus coqui</name>
    <name type="common">Puerto Rican coqui</name>
    <dbReference type="NCBI Taxonomy" id="57060"/>
    <lineage>
        <taxon>Eukaryota</taxon>
        <taxon>Metazoa</taxon>
        <taxon>Chordata</taxon>
        <taxon>Craniata</taxon>
        <taxon>Vertebrata</taxon>
        <taxon>Euteleostomi</taxon>
        <taxon>Amphibia</taxon>
        <taxon>Batrachia</taxon>
        <taxon>Anura</taxon>
        <taxon>Neobatrachia</taxon>
        <taxon>Hyloidea</taxon>
        <taxon>Eleutherodactylidae</taxon>
        <taxon>Eleutherodactylinae</taxon>
        <taxon>Eleutherodactylus</taxon>
        <taxon>Eleutherodactylus</taxon>
    </lineage>
</organism>